<evidence type="ECO:0000313" key="2">
    <source>
        <dbReference type="EMBL" id="CAA9579500.1"/>
    </source>
</evidence>
<name>A0A6J4VLU3_9BACT</name>
<gene>
    <name evidence="2" type="ORF">AVDCRST_MAG33-3453</name>
</gene>
<proteinExistence type="predicted"/>
<dbReference type="AlphaFoldDB" id="A0A6J4VLU3"/>
<dbReference type="EMBL" id="CADCWK010000422">
    <property type="protein sequence ID" value="CAA9579500.1"/>
    <property type="molecule type" value="Genomic_DNA"/>
</dbReference>
<accession>A0A6J4VLU3</accession>
<reference evidence="2" key="1">
    <citation type="submission" date="2020-02" db="EMBL/GenBank/DDBJ databases">
        <authorList>
            <person name="Meier V. D."/>
        </authorList>
    </citation>
    <scope>NUCLEOTIDE SEQUENCE</scope>
    <source>
        <strain evidence="2">AVDCRST_MAG33</strain>
    </source>
</reference>
<sequence length="57" mass="5854">MSIDRSTGPAGEEPQREPCRQSGPPRGQAGGLLPASPAPIVTGSGFTTAGLRWTPDH</sequence>
<evidence type="ECO:0000256" key="1">
    <source>
        <dbReference type="SAM" id="MobiDB-lite"/>
    </source>
</evidence>
<protein>
    <submittedName>
        <fullName evidence="2">Uncharacterized protein</fullName>
    </submittedName>
</protein>
<feature type="region of interest" description="Disordered" evidence="1">
    <location>
        <begin position="1"/>
        <end position="57"/>
    </location>
</feature>
<organism evidence="2">
    <name type="scientific">uncultured Thermomicrobiales bacterium</name>
    <dbReference type="NCBI Taxonomy" id="1645740"/>
    <lineage>
        <taxon>Bacteria</taxon>
        <taxon>Pseudomonadati</taxon>
        <taxon>Thermomicrobiota</taxon>
        <taxon>Thermomicrobia</taxon>
        <taxon>Thermomicrobiales</taxon>
        <taxon>environmental samples</taxon>
    </lineage>
</organism>